<dbReference type="AlphaFoldDB" id="A0A0E9UZZ9"/>
<accession>A0A0E9UZZ9</accession>
<reference evidence="1" key="1">
    <citation type="submission" date="2014-11" db="EMBL/GenBank/DDBJ databases">
        <authorList>
            <person name="Amaro Gonzalez C."/>
        </authorList>
    </citation>
    <scope>NUCLEOTIDE SEQUENCE</scope>
</reference>
<organism evidence="1">
    <name type="scientific">Anguilla anguilla</name>
    <name type="common">European freshwater eel</name>
    <name type="synonym">Muraena anguilla</name>
    <dbReference type="NCBI Taxonomy" id="7936"/>
    <lineage>
        <taxon>Eukaryota</taxon>
        <taxon>Metazoa</taxon>
        <taxon>Chordata</taxon>
        <taxon>Craniata</taxon>
        <taxon>Vertebrata</taxon>
        <taxon>Euteleostomi</taxon>
        <taxon>Actinopterygii</taxon>
        <taxon>Neopterygii</taxon>
        <taxon>Teleostei</taxon>
        <taxon>Anguilliformes</taxon>
        <taxon>Anguillidae</taxon>
        <taxon>Anguilla</taxon>
    </lineage>
</organism>
<name>A0A0E9UZZ9_ANGAN</name>
<dbReference type="EMBL" id="GBXM01037266">
    <property type="protein sequence ID" value="JAH71311.1"/>
    <property type="molecule type" value="Transcribed_RNA"/>
</dbReference>
<proteinExistence type="predicted"/>
<evidence type="ECO:0000313" key="1">
    <source>
        <dbReference type="EMBL" id="JAH71311.1"/>
    </source>
</evidence>
<reference evidence="1" key="2">
    <citation type="journal article" date="2015" name="Fish Shellfish Immunol.">
        <title>Early steps in the European eel (Anguilla anguilla)-Vibrio vulnificus interaction in the gills: Role of the RtxA13 toxin.</title>
        <authorList>
            <person name="Callol A."/>
            <person name="Pajuelo D."/>
            <person name="Ebbesson L."/>
            <person name="Teles M."/>
            <person name="MacKenzie S."/>
            <person name="Amaro C."/>
        </authorList>
    </citation>
    <scope>NUCLEOTIDE SEQUENCE</scope>
</reference>
<protein>
    <submittedName>
        <fullName evidence="1">Uncharacterized protein</fullName>
    </submittedName>
</protein>
<sequence>MVMRRRAGTQGDRHAPTTRISVLLFSQHALRGLRCEKKQLATPRVSERS</sequence>